<dbReference type="CDD" id="cd03089">
    <property type="entry name" value="PMM_PGM"/>
    <property type="match status" value="1"/>
</dbReference>
<evidence type="ECO:0000256" key="5">
    <source>
        <dbReference type="ARBA" id="ARBA00012730"/>
    </source>
</evidence>
<dbReference type="RefSeq" id="WP_109200785.1">
    <property type="nucleotide sequence ID" value="NZ_QEWS01000001.1"/>
</dbReference>
<dbReference type="Pfam" id="PF02880">
    <property type="entry name" value="PGM_PMM_III"/>
    <property type="match status" value="1"/>
</dbReference>
<comment type="catalytic activity">
    <reaction evidence="1">
        <text>alpha-D-mannose 1-phosphate = D-mannose 6-phosphate</text>
        <dbReference type="Rhea" id="RHEA:11140"/>
        <dbReference type="ChEBI" id="CHEBI:58409"/>
        <dbReference type="ChEBI" id="CHEBI:58735"/>
        <dbReference type="EC" id="5.4.2.8"/>
    </reaction>
</comment>
<comment type="similarity">
    <text evidence="4 10">Belongs to the phosphohexose mutase family.</text>
</comment>
<evidence type="ECO:0000313" key="15">
    <source>
        <dbReference type="EMBL" id="PWD87006.1"/>
    </source>
</evidence>
<feature type="domain" description="Alpha-D-phosphohexomutase alpha/beta/alpha" evidence="14">
    <location>
        <begin position="277"/>
        <end position="387"/>
    </location>
</feature>
<dbReference type="PRINTS" id="PR00509">
    <property type="entry name" value="PGMPMM"/>
</dbReference>
<dbReference type="Pfam" id="PF02878">
    <property type="entry name" value="PGM_PMM_I"/>
    <property type="match status" value="1"/>
</dbReference>
<comment type="caution">
    <text evidence="15">The sequence shown here is derived from an EMBL/GenBank/DDBJ whole genome shotgun (WGS) entry which is preliminary data.</text>
</comment>
<dbReference type="InterPro" id="IPR016055">
    <property type="entry name" value="A-D-PHexomutase_a/b/a-I/II/III"/>
</dbReference>
<dbReference type="InterPro" id="IPR005841">
    <property type="entry name" value="Alpha-D-phosphohexomutase_SF"/>
</dbReference>
<evidence type="ECO:0000313" key="18">
    <source>
        <dbReference type="Proteomes" id="UP000245217"/>
    </source>
</evidence>
<dbReference type="EC" id="5.4.2.8" evidence="5"/>
<evidence type="ECO:0000259" key="14">
    <source>
        <dbReference type="Pfam" id="PF02880"/>
    </source>
</evidence>
<protein>
    <recommendedName>
        <fullName evidence="5">phosphomannomutase</fullName>
        <ecNumber evidence="5">5.4.2.8</ecNumber>
    </recommendedName>
</protein>
<dbReference type="EMBL" id="QEWW01000002">
    <property type="protein sequence ID" value="PWD87006.1"/>
    <property type="molecule type" value="Genomic_DNA"/>
</dbReference>
<gene>
    <name evidence="15" type="ORF">DC077_04100</name>
    <name evidence="16" type="ORF">DC078_01150</name>
</gene>
<proteinExistence type="inferred from homology"/>
<comment type="pathway">
    <text evidence="3">Nucleotide-sugar biosynthesis; GDP-alpha-D-mannose biosynthesis; alpha-D-mannose 1-phosphate from D-fructose 6-phosphate: step 2/2.</text>
</comment>
<evidence type="ECO:0000256" key="8">
    <source>
        <dbReference type="ARBA" id="ARBA00022842"/>
    </source>
</evidence>
<evidence type="ECO:0000256" key="10">
    <source>
        <dbReference type="RuleBase" id="RU004326"/>
    </source>
</evidence>
<dbReference type="InterPro" id="IPR036900">
    <property type="entry name" value="A-D-PHexomutase_C_sf"/>
</dbReference>
<evidence type="ECO:0000259" key="13">
    <source>
        <dbReference type="Pfam" id="PF02879"/>
    </source>
</evidence>
<keyword evidence="9" id="KW-0413">Isomerase</keyword>
<organism evidence="15 17">
    <name type="scientific">Ignatzschineria cameli</name>
    <dbReference type="NCBI Taxonomy" id="2182793"/>
    <lineage>
        <taxon>Bacteria</taxon>
        <taxon>Pseudomonadati</taxon>
        <taxon>Pseudomonadota</taxon>
        <taxon>Gammaproteobacteria</taxon>
        <taxon>Cardiobacteriales</taxon>
        <taxon>Ignatzschineriaceae</taxon>
        <taxon>Ignatzschineria</taxon>
    </lineage>
</organism>
<dbReference type="InterPro" id="IPR005844">
    <property type="entry name" value="A-D-PHexomutase_a/b/a-I"/>
</dbReference>
<sequence>MELKAFKAYDIRGEYPLEINEDLAYKLGLAFVAEYRAKVVVVGHDIRQSSPQLFAKLVAGICDAGANVISLDLCGTEEIYFNTVYLEADGGIMITASHNPKHHNGFKLVGRGAEPISGSTGLEALKNRILQEDFGPFSQKVPGDLTRFLDKQPYLHALLATSSFSSQLREPQSSLSSLSSLSPVSSVAPLTIVCNSGNGCAGAIVDLLEPHLPYRLIKVHHEPDGAFPNGVPNPLLVERRAATQEAILANNADFGVAWDGDFDRCFFFDEKGNFVDSSYIVGLLATALLAKHPSSTIVIDTRQTLNSEEAIEKAGGEVVISAGGHSPMKRSMREFNALYGGEMSAHHYFRAFHYCDSGMIPFLLISQLLAKSDQTLGALVAAARKRYPCSGELNYLVVDSDLVITKIADYFRGEAISEDYLDGLSLRLEDSRINVRASNTEPYLRINIEGRGSTEIVKARQKEIEQLLTPYLQSSL</sequence>
<reference evidence="15" key="1">
    <citation type="journal article" date="2018" name="Genome Announc.">
        <title>Ignatzschineria cameli sp. nov., isolated from necrotic foot tissue of dromedaries (Camelus dromedarius) and associated maggots (Wohlfahrtia species) in Dubai.</title>
        <authorList>
            <person name="Tsang C.C."/>
            <person name="Tang J.Y."/>
            <person name="Fong J.Y."/>
            <person name="Kinne J."/>
            <person name="Lee H.H."/>
            <person name="Joseph M."/>
            <person name="Jose S."/>
            <person name="Schuster R.K."/>
            <person name="Tang Y."/>
            <person name="Sivakumar S."/>
            <person name="Chen J.H."/>
            <person name="Teng J.L."/>
            <person name="Lau S.K."/>
            <person name="Wernery U."/>
            <person name="Woo P.C."/>
        </authorList>
    </citation>
    <scope>NUCLEOTIDE SEQUENCE</scope>
    <source>
        <strain evidence="15">UAE-HKU57</strain>
        <strain evidence="16">UAE-HKU58</strain>
    </source>
</reference>
<dbReference type="Gene3D" id="3.30.310.50">
    <property type="entry name" value="Alpha-D-phosphohexomutase, C-terminal domain"/>
    <property type="match status" value="1"/>
</dbReference>
<accession>A0A2U2ARV7</accession>
<evidence type="ECO:0000313" key="17">
    <source>
        <dbReference type="Proteomes" id="UP000245059"/>
    </source>
</evidence>
<dbReference type="InterPro" id="IPR016066">
    <property type="entry name" value="A-D-PHexomutase_CS"/>
</dbReference>
<evidence type="ECO:0000259" key="11">
    <source>
        <dbReference type="Pfam" id="PF00408"/>
    </source>
</evidence>
<dbReference type="Pfam" id="PF00408">
    <property type="entry name" value="PGM_PMM_IV"/>
    <property type="match status" value="1"/>
</dbReference>
<dbReference type="PANTHER" id="PTHR43771:SF1">
    <property type="entry name" value="PHOSPHOMANNOMUTASE"/>
    <property type="match status" value="1"/>
</dbReference>
<feature type="domain" description="Alpha-D-phosphohexomutase alpha/beta/alpha" evidence="12">
    <location>
        <begin position="4"/>
        <end position="133"/>
    </location>
</feature>
<feature type="domain" description="Alpha-D-phosphohexomutase C-terminal" evidence="11">
    <location>
        <begin position="404"/>
        <end position="465"/>
    </location>
</feature>
<keyword evidence="18" id="KW-1185">Reference proteome</keyword>
<dbReference type="InterPro" id="IPR005843">
    <property type="entry name" value="A-D-PHexomutase_C"/>
</dbReference>
<comment type="cofactor">
    <cofactor evidence="2">
        <name>Mg(2+)</name>
        <dbReference type="ChEBI" id="CHEBI:18420"/>
    </cofactor>
</comment>
<evidence type="ECO:0000256" key="2">
    <source>
        <dbReference type="ARBA" id="ARBA00001946"/>
    </source>
</evidence>
<dbReference type="Proteomes" id="UP000245217">
    <property type="component" value="Unassembled WGS sequence"/>
</dbReference>
<dbReference type="PROSITE" id="PS00710">
    <property type="entry name" value="PGM_PMM"/>
    <property type="match status" value="1"/>
</dbReference>
<feature type="domain" description="Alpha-D-phosphohexomutase alpha/beta/alpha" evidence="13">
    <location>
        <begin position="185"/>
        <end position="272"/>
    </location>
</feature>
<evidence type="ECO:0000256" key="4">
    <source>
        <dbReference type="ARBA" id="ARBA00010231"/>
    </source>
</evidence>
<evidence type="ECO:0000256" key="7">
    <source>
        <dbReference type="ARBA" id="ARBA00022723"/>
    </source>
</evidence>
<dbReference type="EMBL" id="QEWV01000001">
    <property type="protein sequence ID" value="PWD94177.1"/>
    <property type="molecule type" value="Genomic_DNA"/>
</dbReference>
<evidence type="ECO:0000256" key="6">
    <source>
        <dbReference type="ARBA" id="ARBA00022553"/>
    </source>
</evidence>
<dbReference type="PANTHER" id="PTHR43771">
    <property type="entry name" value="PHOSPHOMANNOMUTASE"/>
    <property type="match status" value="1"/>
</dbReference>
<keyword evidence="6" id="KW-0597">Phosphoprotein</keyword>
<dbReference type="OrthoDB" id="9803322at2"/>
<evidence type="ECO:0000256" key="9">
    <source>
        <dbReference type="ARBA" id="ARBA00023235"/>
    </source>
</evidence>
<dbReference type="Pfam" id="PF02879">
    <property type="entry name" value="PGM_PMM_II"/>
    <property type="match status" value="1"/>
</dbReference>
<keyword evidence="7 10" id="KW-0479">Metal-binding</keyword>
<dbReference type="SUPFAM" id="SSF55957">
    <property type="entry name" value="Phosphoglucomutase, C-terminal domain"/>
    <property type="match status" value="1"/>
</dbReference>
<dbReference type="InterPro" id="IPR005845">
    <property type="entry name" value="A-D-PHexomutase_a/b/a-II"/>
</dbReference>
<dbReference type="AlphaFoldDB" id="A0A2U2ARV7"/>
<dbReference type="GO" id="GO:0005975">
    <property type="term" value="P:carbohydrate metabolic process"/>
    <property type="evidence" value="ECO:0007669"/>
    <property type="project" value="InterPro"/>
</dbReference>
<name>A0A2U2ARV7_9GAMM</name>
<evidence type="ECO:0000256" key="3">
    <source>
        <dbReference type="ARBA" id="ARBA00004699"/>
    </source>
</evidence>
<dbReference type="Proteomes" id="UP000245059">
    <property type="component" value="Unassembled WGS sequence"/>
</dbReference>
<reference evidence="17 18" key="2">
    <citation type="submission" date="2018-05" db="EMBL/GenBank/DDBJ databases">
        <title>Ignatzschineria dubaiensis sp. nov., isolated from necrotic foot tissues of dromedaries (Camelus dromedarius) and associated maggots in Dubai, United Arab Emirates.</title>
        <authorList>
            <person name="Tsang C.C."/>
            <person name="Tang J.Y.M."/>
            <person name="Fong J.Y.H."/>
            <person name="Kinne J."/>
            <person name="Lee H.H."/>
            <person name="Joseph M."/>
            <person name="Jose S."/>
            <person name="Schuster R.K."/>
            <person name="Tang Y."/>
            <person name="Sivakumar S."/>
            <person name="Chen J.H.K."/>
            <person name="Teng J.L.L."/>
            <person name="Lau S.K.P."/>
            <person name="Wernery U."/>
            <person name="Woo P.C.Y."/>
        </authorList>
    </citation>
    <scope>NUCLEOTIDE SEQUENCE [LARGE SCALE GENOMIC DNA]</scope>
    <source>
        <strain evidence="17">UAE-HKU57</strain>
        <strain evidence="18">UAE-HKU58</strain>
    </source>
</reference>
<keyword evidence="8 10" id="KW-0460">Magnesium</keyword>
<dbReference type="GO" id="GO:0000287">
    <property type="term" value="F:magnesium ion binding"/>
    <property type="evidence" value="ECO:0007669"/>
    <property type="project" value="InterPro"/>
</dbReference>
<evidence type="ECO:0000313" key="16">
    <source>
        <dbReference type="EMBL" id="PWD94177.1"/>
    </source>
</evidence>
<dbReference type="Gene3D" id="3.40.120.10">
    <property type="entry name" value="Alpha-D-Glucose-1,6-Bisphosphate, subunit A, domain 3"/>
    <property type="match status" value="3"/>
</dbReference>
<evidence type="ECO:0000259" key="12">
    <source>
        <dbReference type="Pfam" id="PF02878"/>
    </source>
</evidence>
<dbReference type="SUPFAM" id="SSF53738">
    <property type="entry name" value="Phosphoglucomutase, first 3 domains"/>
    <property type="match status" value="3"/>
</dbReference>
<dbReference type="GO" id="GO:0004615">
    <property type="term" value="F:phosphomannomutase activity"/>
    <property type="evidence" value="ECO:0007669"/>
    <property type="project" value="UniProtKB-EC"/>
</dbReference>
<dbReference type="InterPro" id="IPR005846">
    <property type="entry name" value="A-D-PHexomutase_a/b/a-III"/>
</dbReference>
<evidence type="ECO:0000256" key="1">
    <source>
        <dbReference type="ARBA" id="ARBA00000586"/>
    </source>
</evidence>